<dbReference type="PANTHER" id="PTHR24100:SF151">
    <property type="entry name" value="ICOS LIGAND"/>
    <property type="match status" value="1"/>
</dbReference>
<keyword evidence="10" id="KW-1185">Reference proteome</keyword>
<evidence type="ECO:0000256" key="1">
    <source>
        <dbReference type="ARBA" id="ARBA00004370"/>
    </source>
</evidence>
<dbReference type="InterPro" id="IPR013783">
    <property type="entry name" value="Ig-like_fold"/>
</dbReference>
<feature type="chain" id="PRO_5018744506" description="Ig-like domain-containing protein" evidence="7">
    <location>
        <begin position="24"/>
        <end position="149"/>
    </location>
</feature>
<dbReference type="PANTHER" id="PTHR24100">
    <property type="entry name" value="BUTYROPHILIN"/>
    <property type="match status" value="1"/>
</dbReference>
<dbReference type="InterPro" id="IPR007110">
    <property type="entry name" value="Ig-like_dom"/>
</dbReference>
<name>A0A3Q1GVF5_9TELE</name>
<dbReference type="Proteomes" id="UP000257200">
    <property type="component" value="Unplaced"/>
</dbReference>
<dbReference type="InterPro" id="IPR003599">
    <property type="entry name" value="Ig_sub"/>
</dbReference>
<keyword evidence="6" id="KW-0393">Immunoglobulin domain</keyword>
<dbReference type="GO" id="GO:0001817">
    <property type="term" value="P:regulation of cytokine production"/>
    <property type="evidence" value="ECO:0007669"/>
    <property type="project" value="TreeGrafter"/>
</dbReference>
<dbReference type="FunFam" id="2.60.40.10:FF:000142">
    <property type="entry name" value="V-set domain-containing T-cell activation inhibitor 1"/>
    <property type="match status" value="1"/>
</dbReference>
<evidence type="ECO:0000256" key="6">
    <source>
        <dbReference type="ARBA" id="ARBA00023319"/>
    </source>
</evidence>
<reference evidence="9" key="2">
    <citation type="submission" date="2025-09" db="UniProtKB">
        <authorList>
            <consortium name="Ensembl"/>
        </authorList>
    </citation>
    <scope>IDENTIFICATION</scope>
</reference>
<dbReference type="Pfam" id="PF07686">
    <property type="entry name" value="V-set"/>
    <property type="match status" value="1"/>
</dbReference>
<keyword evidence="5" id="KW-0325">Glycoprotein</keyword>
<dbReference type="InterPro" id="IPR036179">
    <property type="entry name" value="Ig-like_dom_sf"/>
</dbReference>
<comment type="subcellular location">
    <subcellularLocation>
        <location evidence="1">Membrane</location>
    </subcellularLocation>
</comment>
<organism evidence="9 10">
    <name type="scientific">Acanthochromis polyacanthus</name>
    <name type="common">spiny chromis</name>
    <dbReference type="NCBI Taxonomy" id="80966"/>
    <lineage>
        <taxon>Eukaryota</taxon>
        <taxon>Metazoa</taxon>
        <taxon>Chordata</taxon>
        <taxon>Craniata</taxon>
        <taxon>Vertebrata</taxon>
        <taxon>Euteleostomi</taxon>
        <taxon>Actinopterygii</taxon>
        <taxon>Neopterygii</taxon>
        <taxon>Teleostei</taxon>
        <taxon>Neoteleostei</taxon>
        <taxon>Acanthomorphata</taxon>
        <taxon>Ovalentaria</taxon>
        <taxon>Pomacentridae</taxon>
        <taxon>Acanthochromis</taxon>
    </lineage>
</organism>
<reference evidence="9" key="1">
    <citation type="submission" date="2025-08" db="UniProtKB">
        <authorList>
            <consortium name="Ensembl"/>
        </authorList>
    </citation>
    <scope>IDENTIFICATION</scope>
</reference>
<evidence type="ECO:0000313" key="10">
    <source>
        <dbReference type="Proteomes" id="UP000257200"/>
    </source>
</evidence>
<protein>
    <recommendedName>
        <fullName evidence="8">Ig-like domain-containing protein</fullName>
    </recommendedName>
</protein>
<dbReference type="SMART" id="SM00406">
    <property type="entry name" value="IGv"/>
    <property type="match status" value="1"/>
</dbReference>
<dbReference type="Ensembl" id="ENSAPOT00000024266.1">
    <property type="protein sequence ID" value="ENSAPOP00000031362.1"/>
    <property type="gene ID" value="ENSAPOG00000018535.1"/>
</dbReference>
<proteinExistence type="predicted"/>
<dbReference type="Gene3D" id="2.60.40.10">
    <property type="entry name" value="Immunoglobulins"/>
    <property type="match status" value="1"/>
</dbReference>
<sequence length="149" mass="16876">MNVFLLVRTVSIHLVLLINPLNCKFCLFSVVSSSAQTNIPADLGQDVILPCTVPNNKITAVEWIRPDQDPEYVLFYRDGHLDPDNQHPSYQNQVDLQDKEMKDGDVSLILKNVTMEDNGTFECWVHQGRKKELISTINLEVVEPGEIVV</sequence>
<feature type="domain" description="Ig-like" evidence="8">
    <location>
        <begin position="29"/>
        <end position="135"/>
    </location>
</feature>
<dbReference type="GeneTree" id="ENSGT00940000177100"/>
<keyword evidence="4" id="KW-1015">Disulfide bond</keyword>
<evidence type="ECO:0000259" key="8">
    <source>
        <dbReference type="PROSITE" id="PS50835"/>
    </source>
</evidence>
<evidence type="ECO:0000256" key="5">
    <source>
        <dbReference type="ARBA" id="ARBA00023180"/>
    </source>
</evidence>
<dbReference type="GO" id="GO:0009897">
    <property type="term" value="C:external side of plasma membrane"/>
    <property type="evidence" value="ECO:0007669"/>
    <property type="project" value="TreeGrafter"/>
</dbReference>
<dbReference type="SUPFAM" id="SSF48726">
    <property type="entry name" value="Immunoglobulin"/>
    <property type="match status" value="1"/>
</dbReference>
<evidence type="ECO:0000313" key="9">
    <source>
        <dbReference type="Ensembl" id="ENSAPOP00000031362.1"/>
    </source>
</evidence>
<evidence type="ECO:0000256" key="4">
    <source>
        <dbReference type="ARBA" id="ARBA00023157"/>
    </source>
</evidence>
<dbReference type="PROSITE" id="PS50835">
    <property type="entry name" value="IG_LIKE"/>
    <property type="match status" value="1"/>
</dbReference>
<dbReference type="InterPro" id="IPR013106">
    <property type="entry name" value="Ig_V-set"/>
</dbReference>
<evidence type="ECO:0000256" key="3">
    <source>
        <dbReference type="ARBA" id="ARBA00023136"/>
    </source>
</evidence>
<feature type="signal peptide" evidence="7">
    <location>
        <begin position="1"/>
        <end position="23"/>
    </location>
</feature>
<accession>A0A3Q1GVF5</accession>
<dbReference type="GO" id="GO:0050863">
    <property type="term" value="P:regulation of T cell activation"/>
    <property type="evidence" value="ECO:0007669"/>
    <property type="project" value="UniProtKB-ARBA"/>
</dbReference>
<dbReference type="AlphaFoldDB" id="A0A3Q1GVF5"/>
<keyword evidence="2 7" id="KW-0732">Signal</keyword>
<evidence type="ECO:0000256" key="7">
    <source>
        <dbReference type="SAM" id="SignalP"/>
    </source>
</evidence>
<dbReference type="GO" id="GO:0050852">
    <property type="term" value="P:T cell receptor signaling pathway"/>
    <property type="evidence" value="ECO:0007669"/>
    <property type="project" value="TreeGrafter"/>
</dbReference>
<evidence type="ECO:0000256" key="2">
    <source>
        <dbReference type="ARBA" id="ARBA00022729"/>
    </source>
</evidence>
<dbReference type="InParanoid" id="A0A3Q1GVF5"/>
<dbReference type="GO" id="GO:1903037">
    <property type="term" value="P:regulation of leukocyte cell-cell adhesion"/>
    <property type="evidence" value="ECO:0007669"/>
    <property type="project" value="UniProtKB-ARBA"/>
</dbReference>
<keyword evidence="3" id="KW-0472">Membrane</keyword>
<dbReference type="GO" id="GO:0005102">
    <property type="term" value="F:signaling receptor binding"/>
    <property type="evidence" value="ECO:0007669"/>
    <property type="project" value="TreeGrafter"/>
</dbReference>
<dbReference type="InterPro" id="IPR050504">
    <property type="entry name" value="IgSF_BTN/MOG"/>
</dbReference>
<dbReference type="SMART" id="SM00409">
    <property type="entry name" value="IG"/>
    <property type="match status" value="1"/>
</dbReference>